<keyword evidence="3" id="KW-0067">ATP-binding</keyword>
<dbReference type="PANTHER" id="PTHR47186">
    <property type="entry name" value="LEUCINE-RICH REPEAT-CONTAINING PROTEIN 57"/>
    <property type="match status" value="1"/>
</dbReference>
<dbReference type="Pfam" id="PF23559">
    <property type="entry name" value="WHD_DRP"/>
    <property type="match status" value="1"/>
</dbReference>
<keyword evidence="8" id="KW-1185">Reference proteome</keyword>
<dbReference type="InterPro" id="IPR001611">
    <property type="entry name" value="Leu-rich_rpt"/>
</dbReference>
<evidence type="ECO:0000313" key="7">
    <source>
        <dbReference type="EnsemblPlants" id="PGSC0003DMT400006336"/>
    </source>
</evidence>
<dbReference type="InterPro" id="IPR058922">
    <property type="entry name" value="WHD_DRP"/>
</dbReference>
<keyword evidence="1" id="KW-0677">Repeat</keyword>
<name>M0ZR58_SOLTU</name>
<keyword evidence="2" id="KW-0547">Nucleotide-binding</keyword>
<dbReference type="EnsemblPlants" id="PGSC0003DMT400006336">
    <property type="protein sequence ID" value="PGSC0003DMT400006336"/>
    <property type="gene ID" value="PGSC0003DMG400002478"/>
</dbReference>
<dbReference type="AlphaFoldDB" id="M0ZR58"/>
<dbReference type="PANTHER" id="PTHR47186:SF13">
    <property type="entry name" value="DISEASE RESISTANCE PROTEIN RGA3"/>
    <property type="match status" value="1"/>
</dbReference>
<dbReference type="Gramene" id="PGSC0003DMT400006336">
    <property type="protein sequence ID" value="PGSC0003DMT400006336"/>
    <property type="gene ID" value="PGSC0003DMG400002478"/>
</dbReference>
<dbReference type="OMA" id="ICDCEEL"/>
<feature type="domain" description="Disease resistance protein winged helix" evidence="4">
    <location>
        <begin position="2"/>
        <end position="42"/>
    </location>
</feature>
<evidence type="ECO:0000259" key="6">
    <source>
        <dbReference type="Pfam" id="PF25019"/>
    </source>
</evidence>
<sequence length="549" mass="62954">MELEDVGNEVWRELYSRSFFQEIEVKDGQTYFKMHDLIHDLATSLFSANTSSRNIREINMMMSIGFAKSVSSYSPSLLQKFVSLRVLNLSRIGNEQLPSSIGDLVHLRYLNLSRNNMCSLPKQLCKLQNMQTLDLQYCTRLCCLPRETSKLGSLRNLLLHGCYRLTCTPPRIGSLTCLKTLDCFVVGERKGYQLGELRNLNLYGSIKIWHLERVKNDKDAKEANLSAKGNLHSLIMSWDSGPHRYESEEVKVLEALKPHPNLKYLEINSFRGFRLPDWMNHSVLKNIVSIVIYDCRNCSCLPPFGDLPCLESLELQLGPAEYVEEVDIDIHSGFPTRIRFPSLRKLCIKYFRNLKGLLKRGGEEQFPVLKEMEICYCPIPTLSSDLRTLTSLNIRDNEEATSLPEEMFKNLLRTLTTRNIRESEEATSLPEEMFKNLANLKDLKISNFKNLRELPTSLASLNALKSLKIHMCDALESLPEEGVKGLTSLTELYVCYCKMLKRLPEGLQHLTTLTNLGIWGCPEVEKRCEKGIGEDWHKIAHIPYLKIYS</sequence>
<dbReference type="STRING" id="4113.M0ZR58"/>
<evidence type="ECO:0000259" key="5">
    <source>
        <dbReference type="Pfam" id="PF23598"/>
    </source>
</evidence>
<dbReference type="InterPro" id="IPR032675">
    <property type="entry name" value="LRR_dom_sf"/>
</dbReference>
<accession>M0ZR58</accession>
<dbReference type="Proteomes" id="UP000011115">
    <property type="component" value="Unassembled WGS sequence"/>
</dbReference>
<reference evidence="8" key="1">
    <citation type="journal article" date="2011" name="Nature">
        <title>Genome sequence and analysis of the tuber crop potato.</title>
        <authorList>
            <consortium name="The Potato Genome Sequencing Consortium"/>
        </authorList>
    </citation>
    <scope>NUCLEOTIDE SEQUENCE [LARGE SCALE GENOMIC DNA]</scope>
    <source>
        <strain evidence="8">cv. DM1-3 516 R44</strain>
    </source>
</reference>
<proteinExistence type="predicted"/>
<dbReference type="PROSITE" id="PS51450">
    <property type="entry name" value="LRR"/>
    <property type="match status" value="1"/>
</dbReference>
<dbReference type="InterPro" id="IPR056789">
    <property type="entry name" value="LRR_R13L1-DRL21"/>
</dbReference>
<evidence type="ECO:0000256" key="3">
    <source>
        <dbReference type="ARBA" id="ARBA00022840"/>
    </source>
</evidence>
<reference evidence="7" key="2">
    <citation type="submission" date="2015-06" db="UniProtKB">
        <authorList>
            <consortium name="EnsemblPlants"/>
        </authorList>
    </citation>
    <scope>IDENTIFICATION</scope>
    <source>
        <strain evidence="7">DM1-3 516 R44</strain>
    </source>
</reference>
<protein>
    <submittedName>
        <fullName evidence="7">NBS-LRR resistance protein</fullName>
    </submittedName>
</protein>
<organism evidence="7 8">
    <name type="scientific">Solanum tuberosum</name>
    <name type="common">Potato</name>
    <dbReference type="NCBI Taxonomy" id="4113"/>
    <lineage>
        <taxon>Eukaryota</taxon>
        <taxon>Viridiplantae</taxon>
        <taxon>Streptophyta</taxon>
        <taxon>Embryophyta</taxon>
        <taxon>Tracheophyta</taxon>
        <taxon>Spermatophyta</taxon>
        <taxon>Magnoliopsida</taxon>
        <taxon>eudicotyledons</taxon>
        <taxon>Gunneridae</taxon>
        <taxon>Pentapetalae</taxon>
        <taxon>asterids</taxon>
        <taxon>lamiids</taxon>
        <taxon>Solanales</taxon>
        <taxon>Solanaceae</taxon>
        <taxon>Solanoideae</taxon>
        <taxon>Solaneae</taxon>
        <taxon>Solanum</taxon>
    </lineage>
</organism>
<dbReference type="PaxDb" id="4113-PGSC0003DMT400006336"/>
<evidence type="ECO:0000313" key="8">
    <source>
        <dbReference type="Proteomes" id="UP000011115"/>
    </source>
</evidence>
<feature type="domain" description="R13L1/DRL21-like LRR repeat region" evidence="6">
    <location>
        <begin position="194"/>
        <end position="316"/>
    </location>
</feature>
<evidence type="ECO:0000259" key="4">
    <source>
        <dbReference type="Pfam" id="PF23559"/>
    </source>
</evidence>
<dbReference type="InterPro" id="IPR055414">
    <property type="entry name" value="LRR_R13L4/SHOC2-like"/>
</dbReference>
<evidence type="ECO:0000256" key="1">
    <source>
        <dbReference type="ARBA" id="ARBA00022737"/>
    </source>
</evidence>
<dbReference type="InParanoid" id="M0ZR58"/>
<dbReference type="eggNOG" id="KOG4658">
    <property type="taxonomic scope" value="Eukaryota"/>
</dbReference>
<dbReference type="HOGENOM" id="CLU_000837_8_11_1"/>
<dbReference type="Gene3D" id="3.80.10.10">
    <property type="entry name" value="Ribonuclease Inhibitor"/>
    <property type="match status" value="2"/>
</dbReference>
<feature type="domain" description="Disease resistance R13L4/SHOC-2-like LRR" evidence="5">
    <location>
        <begin position="412"/>
        <end position="548"/>
    </location>
</feature>
<evidence type="ECO:0000256" key="2">
    <source>
        <dbReference type="ARBA" id="ARBA00022741"/>
    </source>
</evidence>
<dbReference type="Pfam" id="PF25019">
    <property type="entry name" value="LRR_R13L1-DRL21"/>
    <property type="match status" value="1"/>
</dbReference>
<dbReference type="Pfam" id="PF23598">
    <property type="entry name" value="LRR_14"/>
    <property type="match status" value="1"/>
</dbReference>
<dbReference type="SUPFAM" id="SSF52058">
    <property type="entry name" value="L domain-like"/>
    <property type="match status" value="2"/>
</dbReference>